<comment type="caution">
    <text evidence="1">The sequence shown here is derived from an EMBL/GenBank/DDBJ whole genome shotgun (WGS) entry which is preliminary data.</text>
</comment>
<protein>
    <submittedName>
        <fullName evidence="1">Uncharacterized protein</fullName>
    </submittedName>
</protein>
<proteinExistence type="predicted"/>
<dbReference type="PANTHER" id="PTHR32444">
    <property type="entry name" value="BULB-TYPE LECTIN DOMAIN-CONTAINING PROTEIN"/>
    <property type="match status" value="1"/>
</dbReference>
<reference evidence="1" key="1">
    <citation type="journal article" date="2021" name="Front. Plant Sci.">
        <title>Chromosome-Scale Genome Assembly for Chinese Sour Jujube and Insights Into Its Genome Evolution and Domestication Signature.</title>
        <authorList>
            <person name="Shen L.-Y."/>
            <person name="Luo H."/>
            <person name="Wang X.-L."/>
            <person name="Wang X.-M."/>
            <person name="Qiu X.-J."/>
            <person name="Liu H."/>
            <person name="Zhou S.-S."/>
            <person name="Jia K.-H."/>
            <person name="Nie S."/>
            <person name="Bao Y.-T."/>
            <person name="Zhang R.-G."/>
            <person name="Yun Q.-Z."/>
            <person name="Chai Y.-H."/>
            <person name="Lu J.-Y."/>
            <person name="Li Y."/>
            <person name="Zhao S.-W."/>
            <person name="Mao J.-F."/>
            <person name="Jia S.-G."/>
            <person name="Mao Y.-M."/>
        </authorList>
    </citation>
    <scope>NUCLEOTIDE SEQUENCE</scope>
    <source>
        <strain evidence="1">AT0</strain>
        <tissue evidence="1">Leaf</tissue>
    </source>
</reference>
<dbReference type="Proteomes" id="UP000813462">
    <property type="component" value="Unassembled WGS sequence"/>
</dbReference>
<evidence type="ECO:0000313" key="1">
    <source>
        <dbReference type="EMBL" id="KAH7546458.1"/>
    </source>
</evidence>
<dbReference type="EMBL" id="JAEACU010000001">
    <property type="protein sequence ID" value="KAH7546458.1"/>
    <property type="molecule type" value="Genomic_DNA"/>
</dbReference>
<sequence>MGMWGHLELLQREASIVTELSLERDTPNPGDELTEYGFLESPNKLFWLKFFNLEYSGSSNRYLGIQYMMHRSSDMKMKLQPRNHFLTSWLSPEFPALGEFTLGLDQNNTNQIAIWRKQNLYWRSGKWNGQNFSYFPAIFNDPAFKFSYISNENESYFVFTVPANYISSWI</sequence>
<accession>A0A978W3C4</accession>
<organism evidence="1 2">
    <name type="scientific">Ziziphus jujuba var. spinosa</name>
    <dbReference type="NCBI Taxonomy" id="714518"/>
    <lineage>
        <taxon>Eukaryota</taxon>
        <taxon>Viridiplantae</taxon>
        <taxon>Streptophyta</taxon>
        <taxon>Embryophyta</taxon>
        <taxon>Tracheophyta</taxon>
        <taxon>Spermatophyta</taxon>
        <taxon>Magnoliopsida</taxon>
        <taxon>eudicotyledons</taxon>
        <taxon>Gunneridae</taxon>
        <taxon>Pentapetalae</taxon>
        <taxon>rosids</taxon>
        <taxon>fabids</taxon>
        <taxon>Rosales</taxon>
        <taxon>Rhamnaceae</taxon>
        <taxon>Paliureae</taxon>
        <taxon>Ziziphus</taxon>
    </lineage>
</organism>
<evidence type="ECO:0000313" key="2">
    <source>
        <dbReference type="Proteomes" id="UP000813462"/>
    </source>
</evidence>
<dbReference type="AlphaFoldDB" id="A0A978W3C4"/>
<gene>
    <name evidence="1" type="ORF">FEM48_Zijuj01G0202900</name>
</gene>
<dbReference type="PANTHER" id="PTHR32444:SF128">
    <property type="entry name" value="CURCULIN-LIKE (MANNOSE-BINDING) LECTIN FAMILY PROTEIN"/>
    <property type="match status" value="1"/>
</dbReference>
<name>A0A978W3C4_ZIZJJ</name>